<proteinExistence type="predicted"/>
<dbReference type="EMBL" id="CU466930">
    <property type="protein sequence ID" value="CAO81574.1"/>
    <property type="molecule type" value="Genomic_DNA"/>
</dbReference>
<dbReference type="AlphaFoldDB" id="B0VJC0"/>
<reference evidence="1 2" key="1">
    <citation type="journal article" date="2008" name="J. Bacteriol.">
        <title>'Candidatus Cloacamonas acidaminovorans': genome sequence reconstruction provides a first glimpse of a new bacterial division.</title>
        <authorList>
            <person name="Pelletier E."/>
            <person name="Kreimeyer A."/>
            <person name="Bocs S."/>
            <person name="Rouy Z."/>
            <person name="Gyapay G."/>
            <person name="Chouari R."/>
            <person name="Riviere D."/>
            <person name="Ganesan A."/>
            <person name="Daegelen P."/>
            <person name="Sghir A."/>
            <person name="Cohen G.N."/>
            <person name="Medigue C."/>
            <person name="Weissenbach J."/>
            <person name="Le Paslier D."/>
        </authorList>
    </citation>
    <scope>NUCLEOTIDE SEQUENCE [LARGE SCALE GENOMIC DNA]</scope>
    <source>
        <strain evidence="2">Evry</strain>
    </source>
</reference>
<gene>
    <name evidence="1" type="ordered locus">CLOAM1738</name>
</gene>
<sequence>MVISQIALLALNFSQGESGVSYGQGGGGGGDTKTEKVEIHILGKQYAQENNATIGMEIREPGFKPMTISAINGYYDYVTLNKTLQEIRSRKGTLSDITVLVHPDVLYGDLMKTIDICKVNGFTQVHYTATKVEYY</sequence>
<evidence type="ECO:0008006" key="3">
    <source>
        <dbReference type="Google" id="ProtNLM"/>
    </source>
</evidence>
<name>B0VJC0_CLOAI</name>
<dbReference type="STRING" id="459349.CLOAM1738"/>
<evidence type="ECO:0000313" key="2">
    <source>
        <dbReference type="Proteomes" id="UP000002019"/>
    </source>
</evidence>
<evidence type="ECO:0000313" key="1">
    <source>
        <dbReference type="EMBL" id="CAO81574.1"/>
    </source>
</evidence>
<dbReference type="HOGENOM" id="CLU_1882099_0_0_0"/>
<keyword evidence="2" id="KW-1185">Reference proteome</keyword>
<accession>B0VJC0</accession>
<dbReference type="KEGG" id="caci:CLOAM1738"/>
<protein>
    <recommendedName>
        <fullName evidence="3">Biopolymer transport protein ExbD/TolR</fullName>
    </recommendedName>
</protein>
<dbReference type="Proteomes" id="UP000002019">
    <property type="component" value="Chromosome"/>
</dbReference>
<organism evidence="1 2">
    <name type="scientific">Cloacimonas acidaminovorans (strain Evry)</name>
    <dbReference type="NCBI Taxonomy" id="459349"/>
    <lineage>
        <taxon>Bacteria</taxon>
        <taxon>Pseudomonadati</taxon>
        <taxon>Candidatus Cloacimonadota</taxon>
        <taxon>Candidatus Cloacimonadia</taxon>
        <taxon>Candidatus Cloacimonadales</taxon>
        <taxon>Candidatus Cloacimonadaceae</taxon>
        <taxon>Candidatus Cloacimonas</taxon>
    </lineage>
</organism>